<evidence type="ECO:0000313" key="3">
    <source>
        <dbReference type="Proteomes" id="UP001464387"/>
    </source>
</evidence>
<keyword evidence="3" id="KW-1185">Reference proteome</keyword>
<accession>A0ABV1YR80</accession>
<dbReference type="InterPro" id="IPR007069">
    <property type="entry name" value="Transposase_32"/>
</dbReference>
<dbReference type="Pfam" id="PF04986">
    <property type="entry name" value="Y2_Tnp"/>
    <property type="match status" value="1"/>
</dbReference>
<comment type="caution">
    <text evidence="2">The sequence shown here is derived from an EMBL/GenBank/DDBJ whole genome shotgun (WGS) entry which is preliminary data.</text>
</comment>
<reference evidence="2 3" key="1">
    <citation type="journal article" date="2024" name="Proc. Natl. Acad. Sci. U.S.A.">
        <title>The evolutionary genomics of adaptation to stress in wild rhizobium bacteria.</title>
        <authorList>
            <person name="Kehlet-Delgado H."/>
            <person name="Montoya A.P."/>
            <person name="Jensen K.T."/>
            <person name="Wendlandt C.E."/>
            <person name="Dexheimer C."/>
            <person name="Roberts M."/>
            <person name="Torres Martinez L."/>
            <person name="Friesen M.L."/>
            <person name="Griffitts J.S."/>
            <person name="Porter S.S."/>
        </authorList>
    </citation>
    <scope>NUCLEOTIDE SEQUENCE [LARGE SCALE GENOMIC DNA]</scope>
    <source>
        <strain evidence="2 3">M0729</strain>
    </source>
</reference>
<dbReference type="Proteomes" id="UP001464387">
    <property type="component" value="Unassembled WGS sequence"/>
</dbReference>
<gene>
    <name evidence="2" type="ORF">NKI33_32600</name>
</gene>
<organism evidence="2 3">
    <name type="scientific">Mesorhizobium opportunistum</name>
    <dbReference type="NCBI Taxonomy" id="593909"/>
    <lineage>
        <taxon>Bacteria</taxon>
        <taxon>Pseudomonadati</taxon>
        <taxon>Pseudomonadota</taxon>
        <taxon>Alphaproteobacteria</taxon>
        <taxon>Hyphomicrobiales</taxon>
        <taxon>Phyllobacteriaceae</taxon>
        <taxon>Mesorhizobium</taxon>
    </lineage>
</organism>
<name>A0ABV1YR80_9HYPH</name>
<feature type="domain" description="Transposase IS801/IS1294" evidence="1">
    <location>
        <begin position="10"/>
        <end position="57"/>
    </location>
</feature>
<protein>
    <submittedName>
        <fullName evidence="2">Transposase</fullName>
    </submittedName>
</protein>
<sequence>MATALLRHARRARSAHAFTAAIRQLRRKNWIVYAKPPFSSPVQVLAYLDRYTHRLWLPRQWMPPTRLAIIRQLLVAMKRAPTAAAGETTKLLPRFDPTV</sequence>
<dbReference type="EMBL" id="JAMYPJ010000090">
    <property type="protein sequence ID" value="MER8937670.1"/>
    <property type="molecule type" value="Genomic_DNA"/>
</dbReference>
<evidence type="ECO:0000259" key="1">
    <source>
        <dbReference type="Pfam" id="PF04986"/>
    </source>
</evidence>
<evidence type="ECO:0000313" key="2">
    <source>
        <dbReference type="EMBL" id="MER8937670.1"/>
    </source>
</evidence>
<dbReference type="RefSeq" id="WP_352657939.1">
    <property type="nucleotide sequence ID" value="NZ_JAMYMY010000085.1"/>
</dbReference>
<proteinExistence type="predicted"/>